<dbReference type="Proteomes" id="UP000217257">
    <property type="component" value="Chromosome"/>
</dbReference>
<reference evidence="1 2" key="1">
    <citation type="submission" date="2017-06" db="EMBL/GenBank/DDBJ databases">
        <title>Sequencing and comparative analysis of myxobacterial genomes.</title>
        <authorList>
            <person name="Rupp O."/>
            <person name="Goesmann A."/>
            <person name="Sogaard-Andersen L."/>
        </authorList>
    </citation>
    <scope>NUCLEOTIDE SEQUENCE [LARGE SCALE GENOMIC DNA]</scope>
    <source>
        <strain evidence="1 2">DSM 52655</strain>
    </source>
</reference>
<dbReference type="AlphaFoldDB" id="A0A250IWJ6"/>
<accession>A0A250IWJ6</accession>
<sequence length="72" mass="7732">MKEKTPRVDQAEMLKRTFDFDVFVCVRCGGRRRVLADVKGGGGVRAILEHLGLATAGAGLAPARGPPQPPWC</sequence>
<dbReference type="KEGG" id="cfus:CYFUS_001016"/>
<dbReference type="EMBL" id="CP022098">
    <property type="protein sequence ID" value="ATB35602.1"/>
    <property type="molecule type" value="Genomic_DNA"/>
</dbReference>
<proteinExistence type="predicted"/>
<gene>
    <name evidence="1" type="ORF">CYFUS_001016</name>
</gene>
<evidence type="ECO:0000313" key="1">
    <source>
        <dbReference type="EMBL" id="ATB35602.1"/>
    </source>
</evidence>
<organism evidence="1 2">
    <name type="scientific">Cystobacter fuscus</name>
    <dbReference type="NCBI Taxonomy" id="43"/>
    <lineage>
        <taxon>Bacteria</taxon>
        <taxon>Pseudomonadati</taxon>
        <taxon>Myxococcota</taxon>
        <taxon>Myxococcia</taxon>
        <taxon>Myxococcales</taxon>
        <taxon>Cystobacterineae</taxon>
        <taxon>Archangiaceae</taxon>
        <taxon>Cystobacter</taxon>
    </lineage>
</organism>
<keyword evidence="1" id="KW-0378">Hydrolase</keyword>
<dbReference type="RefSeq" id="WP_198316461.1">
    <property type="nucleotide sequence ID" value="NZ_CP022098.1"/>
</dbReference>
<keyword evidence="1" id="KW-0067">ATP-binding</keyword>
<protein>
    <submittedName>
        <fullName evidence="1">ATP-dependent helicase HrpA</fullName>
    </submittedName>
</protein>
<dbReference type="GO" id="GO:0004386">
    <property type="term" value="F:helicase activity"/>
    <property type="evidence" value="ECO:0007669"/>
    <property type="project" value="UniProtKB-KW"/>
</dbReference>
<name>A0A250IWJ6_9BACT</name>
<keyword evidence="1" id="KW-0547">Nucleotide-binding</keyword>
<keyword evidence="1" id="KW-0347">Helicase</keyword>
<evidence type="ECO:0000313" key="2">
    <source>
        <dbReference type="Proteomes" id="UP000217257"/>
    </source>
</evidence>